<dbReference type="PANTHER" id="PTHR43285:SF2">
    <property type="entry name" value="ANTHRANILATE PHOSPHORIBOSYLTRANSFERASE"/>
    <property type="match status" value="1"/>
</dbReference>
<evidence type="ECO:0000256" key="2">
    <source>
        <dbReference type="ARBA" id="ARBA00022679"/>
    </source>
</evidence>
<reference evidence="7" key="1">
    <citation type="journal article" date="2014" name="Int. J. Syst. Evol. Microbiol.">
        <title>Complete genome sequence of Corynebacterium casei LMG S-19264T (=DSM 44701T), isolated from a smear-ripened cheese.</title>
        <authorList>
            <consortium name="US DOE Joint Genome Institute (JGI-PGF)"/>
            <person name="Walter F."/>
            <person name="Albersmeier A."/>
            <person name="Kalinowski J."/>
            <person name="Ruckert C."/>
        </authorList>
    </citation>
    <scope>NUCLEOTIDE SEQUENCE</scope>
    <source>
        <strain evidence="7">CGMCC 1.15179</strain>
    </source>
</reference>
<dbReference type="InterPro" id="IPR017459">
    <property type="entry name" value="Glycosyl_Trfase_fam3_N_dom"/>
</dbReference>
<dbReference type="SUPFAM" id="SSF47648">
    <property type="entry name" value="Nucleoside phosphorylase/phosphoribosyltransferase N-terminal domain"/>
    <property type="match status" value="1"/>
</dbReference>
<keyword evidence="8" id="KW-1185">Reference proteome</keyword>
<dbReference type="Gene3D" id="1.20.970.10">
    <property type="entry name" value="Transferase, Pyrimidine Nucleoside Phosphorylase, Chain C"/>
    <property type="match status" value="1"/>
</dbReference>
<dbReference type="GO" id="GO:0004048">
    <property type="term" value="F:anthranilate phosphoribosyltransferase activity"/>
    <property type="evidence" value="ECO:0007669"/>
    <property type="project" value="InterPro"/>
</dbReference>
<accession>A0A8J2VHF1</accession>
<comment type="caution">
    <text evidence="7">The sequence shown here is derived from an EMBL/GenBank/DDBJ whole genome shotgun (WGS) entry which is preliminary data.</text>
</comment>
<keyword evidence="3" id="KW-0028">Amino-acid biosynthesis</keyword>
<evidence type="ECO:0000259" key="5">
    <source>
        <dbReference type="Pfam" id="PF00591"/>
    </source>
</evidence>
<keyword evidence="4" id="KW-0057">Aromatic amino acid biosynthesis</keyword>
<dbReference type="EMBL" id="BMHQ01000005">
    <property type="protein sequence ID" value="GGE15412.1"/>
    <property type="molecule type" value="Genomic_DNA"/>
</dbReference>
<proteinExistence type="predicted"/>
<dbReference type="GO" id="GO:0000162">
    <property type="term" value="P:L-tryptophan biosynthetic process"/>
    <property type="evidence" value="ECO:0007669"/>
    <property type="project" value="UniProtKB-KW"/>
</dbReference>
<dbReference type="Proteomes" id="UP000625210">
    <property type="component" value="Unassembled WGS sequence"/>
</dbReference>
<dbReference type="PANTHER" id="PTHR43285">
    <property type="entry name" value="ANTHRANILATE PHOSPHORIBOSYLTRANSFERASE"/>
    <property type="match status" value="1"/>
</dbReference>
<evidence type="ECO:0000313" key="7">
    <source>
        <dbReference type="EMBL" id="GGE15412.1"/>
    </source>
</evidence>
<evidence type="ECO:0000313" key="8">
    <source>
        <dbReference type="Proteomes" id="UP000625210"/>
    </source>
</evidence>
<dbReference type="SUPFAM" id="SSF52418">
    <property type="entry name" value="Nucleoside phosphorylase/phosphoribosyltransferase catalytic domain"/>
    <property type="match status" value="1"/>
</dbReference>
<name>A0A8J2VHF1_9BACL</name>
<dbReference type="Pfam" id="PF02885">
    <property type="entry name" value="Glycos_trans_3N"/>
    <property type="match status" value="1"/>
</dbReference>
<dbReference type="InterPro" id="IPR000312">
    <property type="entry name" value="Glycosyl_Trfase_fam3"/>
</dbReference>
<evidence type="ECO:0000259" key="6">
    <source>
        <dbReference type="Pfam" id="PF02885"/>
    </source>
</evidence>
<organism evidence="7 8">
    <name type="scientific">Marinithermofilum abyssi</name>
    <dbReference type="NCBI Taxonomy" id="1571185"/>
    <lineage>
        <taxon>Bacteria</taxon>
        <taxon>Bacillati</taxon>
        <taxon>Bacillota</taxon>
        <taxon>Bacilli</taxon>
        <taxon>Bacillales</taxon>
        <taxon>Thermoactinomycetaceae</taxon>
        <taxon>Marinithermofilum</taxon>
    </lineage>
</organism>
<feature type="domain" description="Glycosyl transferase family 3 N-terminal" evidence="6">
    <location>
        <begin position="4"/>
        <end position="65"/>
    </location>
</feature>
<reference evidence="7" key="2">
    <citation type="submission" date="2020-09" db="EMBL/GenBank/DDBJ databases">
        <authorList>
            <person name="Sun Q."/>
            <person name="Zhou Y."/>
        </authorList>
    </citation>
    <scope>NUCLEOTIDE SEQUENCE</scope>
    <source>
        <strain evidence="7">CGMCC 1.15179</strain>
    </source>
</reference>
<dbReference type="Pfam" id="PF00591">
    <property type="entry name" value="Glycos_transf_3"/>
    <property type="match status" value="1"/>
</dbReference>
<evidence type="ECO:0000256" key="3">
    <source>
        <dbReference type="ARBA" id="ARBA00022822"/>
    </source>
</evidence>
<gene>
    <name evidence="7" type="ORF">GCM10011571_16240</name>
</gene>
<dbReference type="InterPro" id="IPR005940">
    <property type="entry name" value="Anthranilate_Pribosyl_Tfrase"/>
</dbReference>
<keyword evidence="1 7" id="KW-0328">Glycosyltransferase</keyword>
<evidence type="ECO:0000256" key="4">
    <source>
        <dbReference type="ARBA" id="ARBA00023141"/>
    </source>
</evidence>
<dbReference type="AlphaFoldDB" id="A0A8J2VHF1"/>
<evidence type="ECO:0000256" key="1">
    <source>
        <dbReference type="ARBA" id="ARBA00022676"/>
    </source>
</evidence>
<dbReference type="RefSeq" id="WP_188647398.1">
    <property type="nucleotide sequence ID" value="NZ_BMHQ01000005.1"/>
</dbReference>
<keyword evidence="2" id="KW-0808">Transferase</keyword>
<dbReference type="InterPro" id="IPR035902">
    <property type="entry name" value="Nuc_phospho_transferase"/>
</dbReference>
<dbReference type="GO" id="GO:0005829">
    <property type="term" value="C:cytosol"/>
    <property type="evidence" value="ECO:0007669"/>
    <property type="project" value="TreeGrafter"/>
</dbReference>
<dbReference type="InterPro" id="IPR036320">
    <property type="entry name" value="Glycosyl_Trfase_fam3_N_dom_sf"/>
</dbReference>
<dbReference type="Gene3D" id="3.40.1030.10">
    <property type="entry name" value="Nucleoside phosphorylase/phosphoribosyltransferase catalytic domain"/>
    <property type="match status" value="1"/>
</dbReference>
<feature type="domain" description="Glycosyl transferase family 3" evidence="5">
    <location>
        <begin position="89"/>
        <end position="327"/>
    </location>
</feature>
<keyword evidence="3" id="KW-0822">Tryptophan biosynthesis</keyword>
<protein>
    <submittedName>
        <fullName evidence="7">Anthranilate phosphoribosyltransferase</fullName>
    </submittedName>
</protein>
<sequence length="345" mass="38119">MLDIFKEVGRGKKGAKDLSYSEARRAAEWILDGRATPAQIGAFFMAERMKMESADEILAFTDALRVRSDRFSINGGLDCAGPNDGRKKSFLATLPAAFVLAACGLPVTLHSTPSLPPKRGVTLTEALEALKIPARNLPREASLTGYEKAGVLFVPSEQWCPSLKKLRPFREELGLRTVLNTSEKMLRFSDASGMAIGVFHQTAFKKGMELLTRLDIQHGLIVQGVDGSEDIPVQRRSRVALLKKGHWEEHIIDPGEWSLDGEPPQEEWTGVLQAQRTEEVLEGNAHPAYRNMVILNAGLRLWAVDRVKSLQEGITQARGALDQGLALQRFRSFCDTLSTPVQTMV</sequence>